<sequence>MGRVLVTMGVVLIVIGMLWELGLNRVPFFRLPGDFHWKVGEVHIYVPLMTSFILSVLLSLFFLVLRLMK</sequence>
<keyword evidence="1" id="KW-1133">Transmembrane helix</keyword>
<dbReference type="AlphaFoldDB" id="A0A2R6Y592"/>
<reference evidence="3" key="1">
    <citation type="journal article" date="2018" name="Sci. Rep.">
        <title>Lignite coal burning seam in the remote Altai Mountains harbors a hydrogen-driven thermophilic microbial community.</title>
        <authorList>
            <person name="Kadnikov V.V."/>
            <person name="Mardanov A.V."/>
            <person name="Ivasenko D.A."/>
            <person name="Antsiferov D.V."/>
            <person name="Beletsky A.V."/>
            <person name="Karnachuk O.V."/>
            <person name="Ravin N.V."/>
        </authorList>
    </citation>
    <scope>NUCLEOTIDE SEQUENCE [LARGE SCALE GENOMIC DNA]</scope>
</reference>
<keyword evidence="1" id="KW-0812">Transmembrane</keyword>
<evidence type="ECO:0008006" key="4">
    <source>
        <dbReference type="Google" id="ProtNLM"/>
    </source>
</evidence>
<protein>
    <recommendedName>
        <fullName evidence="4">DUF2905 domain-containing protein</fullName>
    </recommendedName>
</protein>
<proteinExistence type="predicted"/>
<dbReference type="EMBL" id="PEBX01000002">
    <property type="protein sequence ID" value="PTQ57841.1"/>
    <property type="molecule type" value="Genomic_DNA"/>
</dbReference>
<dbReference type="Pfam" id="PF11146">
    <property type="entry name" value="DUF2905"/>
    <property type="match status" value="1"/>
</dbReference>
<feature type="transmembrane region" description="Helical" evidence="1">
    <location>
        <begin position="42"/>
        <end position="65"/>
    </location>
</feature>
<dbReference type="Proteomes" id="UP000244338">
    <property type="component" value="Unassembled WGS sequence"/>
</dbReference>
<comment type="caution">
    <text evidence="2">The sequence shown here is derived from an EMBL/GenBank/DDBJ whole genome shotgun (WGS) entry which is preliminary data.</text>
</comment>
<accession>A0A2R6Y592</accession>
<dbReference type="PANTHER" id="PTHR36443:SF1">
    <property type="entry name" value="BSR5223 PROTEIN"/>
    <property type="match status" value="1"/>
</dbReference>
<gene>
    <name evidence="2" type="ORF">BSOLF_0703</name>
</gene>
<dbReference type="PANTHER" id="PTHR36443">
    <property type="entry name" value="BSR5223 PROTEIN"/>
    <property type="match status" value="1"/>
</dbReference>
<keyword evidence="1" id="KW-0472">Membrane</keyword>
<evidence type="ECO:0000313" key="3">
    <source>
        <dbReference type="Proteomes" id="UP000244338"/>
    </source>
</evidence>
<feature type="transmembrane region" description="Helical" evidence="1">
    <location>
        <begin position="5"/>
        <end position="22"/>
    </location>
</feature>
<evidence type="ECO:0000313" key="2">
    <source>
        <dbReference type="EMBL" id="PTQ57841.1"/>
    </source>
</evidence>
<dbReference type="InterPro" id="IPR021320">
    <property type="entry name" value="DUF2905"/>
</dbReference>
<evidence type="ECO:0000256" key="1">
    <source>
        <dbReference type="SAM" id="Phobius"/>
    </source>
</evidence>
<name>A0A2R6Y592_9BACL</name>
<organism evidence="2 3">
    <name type="scientific">Candidatus Carbonibacillus altaicus</name>
    <dbReference type="NCBI Taxonomy" id="2163959"/>
    <lineage>
        <taxon>Bacteria</taxon>
        <taxon>Bacillati</taxon>
        <taxon>Bacillota</taxon>
        <taxon>Bacilli</taxon>
        <taxon>Bacillales</taxon>
        <taxon>Candidatus Carbonibacillus</taxon>
    </lineage>
</organism>